<dbReference type="AlphaFoldDB" id="A0A6A6T8P8"/>
<gene>
    <name evidence="1" type="ORF">K491DRAFT_716709</name>
</gene>
<dbReference type="SUPFAM" id="SSF54909">
    <property type="entry name" value="Dimeric alpha+beta barrel"/>
    <property type="match status" value="1"/>
</dbReference>
<dbReference type="Gene3D" id="3.30.70.100">
    <property type="match status" value="1"/>
</dbReference>
<dbReference type="PANTHER" id="PTHR40257:SF1">
    <property type="entry name" value="DUF1330 DOMAIN-CONTAINING PROTEIN"/>
    <property type="match status" value="1"/>
</dbReference>
<reference evidence="1" key="1">
    <citation type="journal article" date="2020" name="Stud. Mycol.">
        <title>101 Dothideomycetes genomes: a test case for predicting lifestyles and emergence of pathogens.</title>
        <authorList>
            <person name="Haridas S."/>
            <person name="Albert R."/>
            <person name="Binder M."/>
            <person name="Bloem J."/>
            <person name="Labutti K."/>
            <person name="Salamov A."/>
            <person name="Andreopoulos B."/>
            <person name="Baker S."/>
            <person name="Barry K."/>
            <person name="Bills G."/>
            <person name="Bluhm B."/>
            <person name="Cannon C."/>
            <person name="Castanera R."/>
            <person name="Culley D."/>
            <person name="Daum C."/>
            <person name="Ezra D."/>
            <person name="Gonzalez J."/>
            <person name="Henrissat B."/>
            <person name="Kuo A."/>
            <person name="Liang C."/>
            <person name="Lipzen A."/>
            <person name="Lutzoni F."/>
            <person name="Magnuson J."/>
            <person name="Mondo S."/>
            <person name="Nolan M."/>
            <person name="Ohm R."/>
            <person name="Pangilinan J."/>
            <person name="Park H.-J."/>
            <person name="Ramirez L."/>
            <person name="Alfaro M."/>
            <person name="Sun H."/>
            <person name="Tritt A."/>
            <person name="Yoshinaga Y."/>
            <person name="Zwiers L.-H."/>
            <person name="Turgeon B."/>
            <person name="Goodwin S."/>
            <person name="Spatafora J."/>
            <person name="Crous P."/>
            <person name="Grigoriev I."/>
        </authorList>
    </citation>
    <scope>NUCLEOTIDE SEQUENCE</scope>
    <source>
        <strain evidence="1">CBS 122681</strain>
    </source>
</reference>
<evidence type="ECO:0000313" key="1">
    <source>
        <dbReference type="EMBL" id="KAF2654944.1"/>
    </source>
</evidence>
<dbReference type="EMBL" id="MU004356">
    <property type="protein sequence ID" value="KAF2654944.1"/>
    <property type="molecule type" value="Genomic_DNA"/>
</dbReference>
<dbReference type="OrthoDB" id="3500395at2759"/>
<evidence type="ECO:0000313" key="2">
    <source>
        <dbReference type="Proteomes" id="UP000799324"/>
    </source>
</evidence>
<proteinExistence type="predicted"/>
<organism evidence="1 2">
    <name type="scientific">Lophiostoma macrostomum CBS 122681</name>
    <dbReference type="NCBI Taxonomy" id="1314788"/>
    <lineage>
        <taxon>Eukaryota</taxon>
        <taxon>Fungi</taxon>
        <taxon>Dikarya</taxon>
        <taxon>Ascomycota</taxon>
        <taxon>Pezizomycotina</taxon>
        <taxon>Dothideomycetes</taxon>
        <taxon>Pleosporomycetidae</taxon>
        <taxon>Pleosporales</taxon>
        <taxon>Lophiostomataceae</taxon>
        <taxon>Lophiostoma</taxon>
    </lineage>
</organism>
<dbReference type="Proteomes" id="UP000799324">
    <property type="component" value="Unassembled WGS sequence"/>
</dbReference>
<protein>
    <recommendedName>
        <fullName evidence="3">DUF1330 domain-containing protein</fullName>
    </recommendedName>
</protein>
<name>A0A6A6T8P8_9PLEO</name>
<evidence type="ECO:0008006" key="3">
    <source>
        <dbReference type="Google" id="ProtNLM"/>
    </source>
</evidence>
<accession>A0A6A6T8P8</accession>
<sequence length="139" mass="15396">MPCLPINYTALAEASKSFDPTTPIYMLNLLKYRPQATYLPEHAALAGEPCTGPDAWHRYVTALGPLLPTGAARFFVGNVVAEAVVPKGESWDVVGINVYPSLDAFRKMVESRQYQEGAMPHRLAALEDFRLVVLDKLEF</sequence>
<keyword evidence="2" id="KW-1185">Reference proteome</keyword>
<dbReference type="InterPro" id="IPR011008">
    <property type="entry name" value="Dimeric_a/b-barrel"/>
</dbReference>
<dbReference type="PANTHER" id="PTHR40257">
    <property type="match status" value="1"/>
</dbReference>